<name>A0ABY1BEJ1_9PSED</name>
<feature type="transmembrane region" description="Helical" evidence="1">
    <location>
        <begin position="56"/>
        <end position="78"/>
    </location>
</feature>
<proteinExistence type="predicted"/>
<dbReference type="Proteomes" id="UP000198512">
    <property type="component" value="Unassembled WGS sequence"/>
</dbReference>
<dbReference type="Pfam" id="PF09980">
    <property type="entry name" value="DUF2214"/>
    <property type="match status" value="1"/>
</dbReference>
<evidence type="ECO:0000313" key="3">
    <source>
        <dbReference type="Proteomes" id="UP000198512"/>
    </source>
</evidence>
<keyword evidence="1" id="KW-0472">Membrane</keyword>
<reference evidence="2 3" key="1">
    <citation type="submission" date="2016-10" db="EMBL/GenBank/DDBJ databases">
        <authorList>
            <person name="Varghese N."/>
            <person name="Submissions S."/>
        </authorList>
    </citation>
    <scope>NUCLEOTIDE SEQUENCE [LARGE SCALE GENOMIC DNA]</scope>
    <source>
        <strain evidence="2 3">CIP 109853</strain>
    </source>
</reference>
<evidence type="ECO:0000256" key="1">
    <source>
        <dbReference type="SAM" id="Phobius"/>
    </source>
</evidence>
<feature type="transmembrane region" description="Helical" evidence="1">
    <location>
        <begin position="20"/>
        <end position="36"/>
    </location>
</feature>
<protein>
    <submittedName>
        <fullName evidence="2">Membrane protein</fullName>
    </submittedName>
</protein>
<comment type="caution">
    <text evidence="2">The sequence shown here is derived from an EMBL/GenBank/DDBJ whole genome shotgun (WGS) entry which is preliminary data.</text>
</comment>
<keyword evidence="1" id="KW-0812">Transmembrane</keyword>
<dbReference type="InterPro" id="IPR018706">
    <property type="entry name" value="DUF2214_membrane"/>
</dbReference>
<evidence type="ECO:0000313" key="2">
    <source>
        <dbReference type="EMBL" id="SEQ66355.1"/>
    </source>
</evidence>
<dbReference type="RefSeq" id="WP_090390962.1">
    <property type="nucleotide sequence ID" value="NZ_FOFP01000008.1"/>
</dbReference>
<keyword evidence="1" id="KW-1133">Transmembrane helix</keyword>
<organism evidence="2 3">
    <name type="scientific">Pseudomonas cuatrocienegasensis</name>
    <dbReference type="NCBI Taxonomy" id="543360"/>
    <lineage>
        <taxon>Bacteria</taxon>
        <taxon>Pseudomonadati</taxon>
        <taxon>Pseudomonadota</taxon>
        <taxon>Gammaproteobacteria</taxon>
        <taxon>Pseudomonadales</taxon>
        <taxon>Pseudomonadaceae</taxon>
        <taxon>Pseudomonas</taxon>
    </lineage>
</organism>
<gene>
    <name evidence="2" type="ORF">SAMN05216600_108108</name>
</gene>
<keyword evidence="3" id="KW-1185">Reference proteome</keyword>
<sequence>MPCLALKLAPARPRTKREQTLVGLISVVPTWVYLSWRNDLKAGRMPNISAGQARLVTTVIRLELALLLVIPLLATMMARGIGAA</sequence>
<accession>A0ABY1BEJ1</accession>
<dbReference type="EMBL" id="FOFP01000008">
    <property type="protein sequence ID" value="SEQ66355.1"/>
    <property type="molecule type" value="Genomic_DNA"/>
</dbReference>